<dbReference type="PROSITE" id="PS51755">
    <property type="entry name" value="OMPR_PHOB"/>
    <property type="match status" value="1"/>
</dbReference>
<keyword evidence="4" id="KW-0902">Two-component regulatory system</keyword>
<dbReference type="GO" id="GO:0006355">
    <property type="term" value="P:regulation of DNA-templated transcription"/>
    <property type="evidence" value="ECO:0007669"/>
    <property type="project" value="InterPro"/>
</dbReference>
<dbReference type="InterPro" id="IPR016032">
    <property type="entry name" value="Sig_transdc_resp-reg_C-effctor"/>
</dbReference>
<name>A0A254TBF4_9BURK</name>
<dbReference type="PANTHER" id="PTHR48111:SF35">
    <property type="entry name" value="TRANSCRIPTIONAL REGULATORY PROTEIN QSEB"/>
    <property type="match status" value="1"/>
</dbReference>
<dbReference type="Gene3D" id="1.10.10.10">
    <property type="entry name" value="Winged helix-like DNA-binding domain superfamily/Winged helix DNA-binding domain"/>
    <property type="match status" value="1"/>
</dbReference>
<dbReference type="PANTHER" id="PTHR48111">
    <property type="entry name" value="REGULATOR OF RPOS"/>
    <property type="match status" value="1"/>
</dbReference>
<feature type="DNA-binding region" description="OmpR/PhoB-type" evidence="8">
    <location>
        <begin position="112"/>
        <end position="211"/>
    </location>
</feature>
<dbReference type="GO" id="GO:0032993">
    <property type="term" value="C:protein-DNA complex"/>
    <property type="evidence" value="ECO:0007669"/>
    <property type="project" value="TreeGrafter"/>
</dbReference>
<evidence type="ECO:0000259" key="9">
    <source>
        <dbReference type="PROSITE" id="PS51755"/>
    </source>
</evidence>
<keyword evidence="3" id="KW-0597">Phosphoprotein</keyword>
<dbReference type="AlphaFoldDB" id="A0A254TBF4"/>
<dbReference type="InterPro" id="IPR039420">
    <property type="entry name" value="WalR-like"/>
</dbReference>
<comment type="caution">
    <text evidence="10">The sequence shown here is derived from an EMBL/GenBank/DDBJ whole genome shotgun (WGS) entry which is preliminary data.</text>
</comment>
<dbReference type="InterPro" id="IPR011006">
    <property type="entry name" value="CheY-like_superfamily"/>
</dbReference>
<comment type="subcellular location">
    <subcellularLocation>
        <location evidence="1">Cytoplasm</location>
    </subcellularLocation>
</comment>
<dbReference type="GO" id="GO:0000156">
    <property type="term" value="F:phosphorelay response regulator activity"/>
    <property type="evidence" value="ECO:0007669"/>
    <property type="project" value="TreeGrafter"/>
</dbReference>
<evidence type="ECO:0000256" key="5">
    <source>
        <dbReference type="ARBA" id="ARBA00023015"/>
    </source>
</evidence>
<dbReference type="InterPro" id="IPR001867">
    <property type="entry name" value="OmpR/PhoB-type_DNA-bd"/>
</dbReference>
<evidence type="ECO:0000256" key="7">
    <source>
        <dbReference type="ARBA" id="ARBA00023163"/>
    </source>
</evidence>
<keyword evidence="6 8" id="KW-0238">DNA-binding</keyword>
<dbReference type="Proteomes" id="UP000197535">
    <property type="component" value="Unassembled WGS sequence"/>
</dbReference>
<sequence length="224" mass="24536">MYGQVLDVLARHGFHCIRFTSDADLLEALASNLSTVVLAARSEIAAGSIRSWRACRERALPVIILSPAVGGESTVRVLDEGADDVVALAMGHDEFAARLNAVLRAYQADIPRHSISLAGFEFDVELKMAADRGRIVELTPAEFSLAWLLFSCPGTFLSRDALSMAVCGRAGDIASRTLEQHIYKLRRKLKLLPDRGVQIRMASGRGYILEIVEPFVQEARERGA</sequence>
<evidence type="ECO:0000256" key="3">
    <source>
        <dbReference type="ARBA" id="ARBA00022553"/>
    </source>
</evidence>
<dbReference type="SMART" id="SM00862">
    <property type="entry name" value="Trans_reg_C"/>
    <property type="match status" value="1"/>
</dbReference>
<dbReference type="GO" id="GO:0005829">
    <property type="term" value="C:cytosol"/>
    <property type="evidence" value="ECO:0007669"/>
    <property type="project" value="TreeGrafter"/>
</dbReference>
<evidence type="ECO:0000256" key="1">
    <source>
        <dbReference type="ARBA" id="ARBA00004496"/>
    </source>
</evidence>
<evidence type="ECO:0000313" key="11">
    <source>
        <dbReference type="Proteomes" id="UP000197535"/>
    </source>
</evidence>
<dbReference type="InterPro" id="IPR036388">
    <property type="entry name" value="WH-like_DNA-bd_sf"/>
</dbReference>
<protein>
    <recommendedName>
        <fullName evidence="9">OmpR/PhoB-type domain-containing protein</fullName>
    </recommendedName>
</protein>
<evidence type="ECO:0000313" key="10">
    <source>
        <dbReference type="EMBL" id="OWW19487.1"/>
    </source>
</evidence>
<keyword evidence="2" id="KW-0963">Cytoplasm</keyword>
<accession>A0A254TBF4</accession>
<keyword evidence="11" id="KW-1185">Reference proteome</keyword>
<evidence type="ECO:0000256" key="8">
    <source>
        <dbReference type="PROSITE-ProRule" id="PRU01091"/>
    </source>
</evidence>
<dbReference type="SUPFAM" id="SSF46894">
    <property type="entry name" value="C-terminal effector domain of the bipartite response regulators"/>
    <property type="match status" value="1"/>
</dbReference>
<organism evidence="10 11">
    <name type="scientific">Noviherbaspirillum denitrificans</name>
    <dbReference type="NCBI Taxonomy" id="1968433"/>
    <lineage>
        <taxon>Bacteria</taxon>
        <taxon>Pseudomonadati</taxon>
        <taxon>Pseudomonadota</taxon>
        <taxon>Betaproteobacteria</taxon>
        <taxon>Burkholderiales</taxon>
        <taxon>Oxalobacteraceae</taxon>
        <taxon>Noviherbaspirillum</taxon>
    </lineage>
</organism>
<feature type="domain" description="OmpR/PhoB-type" evidence="9">
    <location>
        <begin position="112"/>
        <end position="211"/>
    </location>
</feature>
<evidence type="ECO:0000256" key="2">
    <source>
        <dbReference type="ARBA" id="ARBA00022490"/>
    </source>
</evidence>
<gene>
    <name evidence="10" type="ORF">AYR66_08160</name>
</gene>
<proteinExistence type="predicted"/>
<evidence type="ECO:0000256" key="6">
    <source>
        <dbReference type="ARBA" id="ARBA00023125"/>
    </source>
</evidence>
<keyword evidence="7" id="KW-0804">Transcription</keyword>
<dbReference type="GO" id="GO:0000976">
    <property type="term" value="F:transcription cis-regulatory region binding"/>
    <property type="evidence" value="ECO:0007669"/>
    <property type="project" value="TreeGrafter"/>
</dbReference>
<keyword evidence="5" id="KW-0805">Transcription regulation</keyword>
<reference evidence="10 11" key="1">
    <citation type="submission" date="2016-02" db="EMBL/GenBank/DDBJ databases">
        <authorList>
            <person name="Wen L."/>
            <person name="He K."/>
            <person name="Yang H."/>
        </authorList>
    </citation>
    <scope>NUCLEOTIDE SEQUENCE [LARGE SCALE GENOMIC DNA]</scope>
    <source>
        <strain evidence="10 11">TSA40</strain>
    </source>
</reference>
<dbReference type="Pfam" id="PF00486">
    <property type="entry name" value="Trans_reg_C"/>
    <property type="match status" value="1"/>
</dbReference>
<dbReference type="SUPFAM" id="SSF52172">
    <property type="entry name" value="CheY-like"/>
    <property type="match status" value="1"/>
</dbReference>
<dbReference type="CDD" id="cd00383">
    <property type="entry name" value="trans_reg_C"/>
    <property type="match status" value="1"/>
</dbReference>
<dbReference type="EMBL" id="LSTO01000001">
    <property type="protein sequence ID" value="OWW19487.1"/>
    <property type="molecule type" value="Genomic_DNA"/>
</dbReference>
<evidence type="ECO:0000256" key="4">
    <source>
        <dbReference type="ARBA" id="ARBA00023012"/>
    </source>
</evidence>